<gene>
    <name evidence="2" type="ORF">GA0061077_0906</name>
</gene>
<dbReference type="AlphaFoldDB" id="A0A1C4H4X1"/>
<dbReference type="InterPro" id="IPR050664">
    <property type="entry name" value="Octanoyltrans_LipM/LipL"/>
</dbReference>
<dbReference type="GO" id="GO:0016874">
    <property type="term" value="F:ligase activity"/>
    <property type="evidence" value="ECO:0007669"/>
    <property type="project" value="UniProtKB-KW"/>
</dbReference>
<dbReference type="SUPFAM" id="SSF55681">
    <property type="entry name" value="Class II aaRS and biotin synthetases"/>
    <property type="match status" value="1"/>
</dbReference>
<dbReference type="PANTHER" id="PTHR43679:SF2">
    <property type="entry name" value="OCTANOYL-[GCVH]:PROTEIN N-OCTANOYLTRANSFERASE"/>
    <property type="match status" value="1"/>
</dbReference>
<dbReference type="OrthoDB" id="9788148at2"/>
<dbReference type="Pfam" id="PF21948">
    <property type="entry name" value="LplA-B_cat"/>
    <property type="match status" value="1"/>
</dbReference>
<reference evidence="3" key="1">
    <citation type="submission" date="2016-08" db="EMBL/GenBank/DDBJ databases">
        <authorList>
            <person name="Varghese N."/>
            <person name="Submissions Spin"/>
        </authorList>
    </citation>
    <scope>NUCLEOTIDE SEQUENCE [LARGE SCALE GENOMIC DNA]</scope>
    <source>
        <strain evidence="3">R-52791</strain>
    </source>
</reference>
<keyword evidence="2" id="KW-0436">Ligase</keyword>
<dbReference type="STRING" id="1505727.GA0061077_0906"/>
<name>A0A1C4H4X1_9BIFI</name>
<proteinExistence type="predicted"/>
<protein>
    <submittedName>
        <fullName evidence="2">Lipoate-protein ligase A</fullName>
    </submittedName>
</protein>
<keyword evidence="3" id="KW-1185">Reference proteome</keyword>
<sequence>MRGEYKKPGGKLVGVDVDVNREGDPLSCSIDGDFFVMGNDGAARLLLRDLERALVQGKPLDAVVHDHPYVCLVGIDVDAIETAYLRALHSDEGDIRRVTGRPVAAQAVDDDREEFRRRWKALRPKVVRDIARTPAQQMELDERWAREVAEGQRPATLRFWRWSGPAVVVGRFQSVDHEVDIAAAREKGFEVVRRCTGGGTMFVKPSDVITYSLYAPQDFVKGVGVDESFRLCDQWLVDALNAIGVPASFGGTNDIVCADGKIGGAAQRLFPGRNVGPGALLHHTTLAYDIDVERMSAILRTSPEKMSDKAVKSAPSRVCPIKKHTARELGQVFSYFETYSEHCCN</sequence>
<evidence type="ECO:0000313" key="2">
    <source>
        <dbReference type="EMBL" id="SCC79967.1"/>
    </source>
</evidence>
<dbReference type="RefSeq" id="WP_143249605.1">
    <property type="nucleotide sequence ID" value="NZ_FMBL01000002.1"/>
</dbReference>
<dbReference type="Gene3D" id="3.30.930.10">
    <property type="entry name" value="Bira Bifunctional Protein, Domain 2"/>
    <property type="match status" value="1"/>
</dbReference>
<dbReference type="EMBL" id="FMBL01000002">
    <property type="protein sequence ID" value="SCC79967.1"/>
    <property type="molecule type" value="Genomic_DNA"/>
</dbReference>
<evidence type="ECO:0000259" key="1">
    <source>
        <dbReference type="PROSITE" id="PS51733"/>
    </source>
</evidence>
<dbReference type="PROSITE" id="PS51733">
    <property type="entry name" value="BPL_LPL_CATALYTIC"/>
    <property type="match status" value="1"/>
</dbReference>
<dbReference type="PANTHER" id="PTHR43679">
    <property type="entry name" value="OCTANOYLTRANSFERASE LIPM-RELATED"/>
    <property type="match status" value="1"/>
</dbReference>
<accession>A0A1C4H4X1</accession>
<dbReference type="InterPro" id="IPR045864">
    <property type="entry name" value="aa-tRNA-synth_II/BPL/LPL"/>
</dbReference>
<evidence type="ECO:0000313" key="3">
    <source>
        <dbReference type="Proteomes" id="UP000242610"/>
    </source>
</evidence>
<feature type="domain" description="BPL/LPL catalytic" evidence="1">
    <location>
        <begin position="151"/>
        <end position="337"/>
    </location>
</feature>
<organism evidence="2 3">
    <name type="scientific">Bifidobacterium commune</name>
    <dbReference type="NCBI Taxonomy" id="1505727"/>
    <lineage>
        <taxon>Bacteria</taxon>
        <taxon>Bacillati</taxon>
        <taxon>Actinomycetota</taxon>
        <taxon>Actinomycetes</taxon>
        <taxon>Bifidobacteriales</taxon>
        <taxon>Bifidobacteriaceae</taxon>
        <taxon>Bifidobacterium</taxon>
    </lineage>
</organism>
<dbReference type="Proteomes" id="UP000242610">
    <property type="component" value="Unassembled WGS sequence"/>
</dbReference>
<dbReference type="CDD" id="cd16443">
    <property type="entry name" value="LplA"/>
    <property type="match status" value="1"/>
</dbReference>
<dbReference type="InterPro" id="IPR004143">
    <property type="entry name" value="BPL_LPL_catalytic"/>
</dbReference>